<protein>
    <recommendedName>
        <fullName evidence="4">DHHA1 domain-containing protein</fullName>
    </recommendedName>
</protein>
<feature type="region of interest" description="Disordered" evidence="1">
    <location>
        <begin position="47"/>
        <end position="76"/>
    </location>
</feature>
<evidence type="ECO:0000313" key="2">
    <source>
        <dbReference type="EMBL" id="GAA0479800.1"/>
    </source>
</evidence>
<dbReference type="EMBL" id="BAAABY010000034">
    <property type="protein sequence ID" value="GAA0479800.1"/>
    <property type="molecule type" value="Genomic_DNA"/>
</dbReference>
<proteinExistence type="predicted"/>
<dbReference type="Proteomes" id="UP001500909">
    <property type="component" value="Unassembled WGS sequence"/>
</dbReference>
<comment type="caution">
    <text evidence="2">The sequence shown here is derived from an EMBL/GenBank/DDBJ whole genome shotgun (WGS) entry which is preliminary data.</text>
</comment>
<sequence length="91" mass="9109">MPVWSRTSELVRDRLPGDRSGAAVVATRAGVLVLALDEPAREAGLNASAQGKQLLGGRGGGTPETAQGGGIPADRISGVLSDLPALLHTAG</sequence>
<reference evidence="2 3" key="1">
    <citation type="journal article" date="2019" name="Int. J. Syst. Evol. Microbiol.">
        <title>The Global Catalogue of Microorganisms (GCM) 10K type strain sequencing project: providing services to taxonomists for standard genome sequencing and annotation.</title>
        <authorList>
            <consortium name="The Broad Institute Genomics Platform"/>
            <consortium name="The Broad Institute Genome Sequencing Center for Infectious Disease"/>
            <person name="Wu L."/>
            <person name="Ma J."/>
        </authorList>
    </citation>
    <scope>NUCLEOTIDE SEQUENCE [LARGE SCALE GENOMIC DNA]</scope>
    <source>
        <strain evidence="2 3">JCM 4805</strain>
    </source>
</reference>
<gene>
    <name evidence="2" type="ORF">GCM10010361_50690</name>
</gene>
<feature type="compositionally biased region" description="Gly residues" evidence="1">
    <location>
        <begin position="54"/>
        <end position="71"/>
    </location>
</feature>
<dbReference type="RefSeq" id="WP_346097504.1">
    <property type="nucleotide sequence ID" value="NZ_BAAABY010000034.1"/>
</dbReference>
<name>A0ABN1AM22_9ACTN</name>
<accession>A0ABN1AM22</accession>
<dbReference type="Gene3D" id="3.10.310.40">
    <property type="match status" value="1"/>
</dbReference>
<evidence type="ECO:0000313" key="3">
    <source>
        <dbReference type="Proteomes" id="UP001500909"/>
    </source>
</evidence>
<organism evidence="2 3">
    <name type="scientific">Streptomyces olivaceiscleroticus</name>
    <dbReference type="NCBI Taxonomy" id="68245"/>
    <lineage>
        <taxon>Bacteria</taxon>
        <taxon>Bacillati</taxon>
        <taxon>Actinomycetota</taxon>
        <taxon>Actinomycetes</taxon>
        <taxon>Kitasatosporales</taxon>
        <taxon>Streptomycetaceae</taxon>
        <taxon>Streptomyces</taxon>
    </lineage>
</organism>
<evidence type="ECO:0000256" key="1">
    <source>
        <dbReference type="SAM" id="MobiDB-lite"/>
    </source>
</evidence>
<keyword evidence="3" id="KW-1185">Reference proteome</keyword>
<evidence type="ECO:0008006" key="4">
    <source>
        <dbReference type="Google" id="ProtNLM"/>
    </source>
</evidence>